<dbReference type="Pfam" id="PF02770">
    <property type="entry name" value="Acyl-CoA_dh_M"/>
    <property type="match status" value="1"/>
</dbReference>
<evidence type="ECO:0000256" key="9">
    <source>
        <dbReference type="ARBA" id="ARBA00023098"/>
    </source>
</evidence>
<dbReference type="SUPFAM" id="SSF47203">
    <property type="entry name" value="Acyl-CoA dehydrogenase C-terminal domain-like"/>
    <property type="match status" value="2"/>
</dbReference>
<keyword evidence="7" id="KW-0276">Fatty acid metabolism</keyword>
<protein>
    <recommendedName>
        <fullName evidence="4">acyl-CoA oxidase</fullName>
        <ecNumber evidence="4">1.3.3.6</ecNumber>
    </recommendedName>
</protein>
<comment type="cofactor">
    <cofactor evidence="1">
        <name>FAD</name>
        <dbReference type="ChEBI" id="CHEBI:57692"/>
    </cofactor>
</comment>
<dbReference type="InterPro" id="IPR012258">
    <property type="entry name" value="Acyl-CoA_oxidase"/>
</dbReference>
<dbReference type="InterPro" id="IPR036250">
    <property type="entry name" value="AcylCo_DH-like_C"/>
</dbReference>
<organism evidence="15 16">
    <name type="scientific">Lunatimonas lonarensis</name>
    <dbReference type="NCBI Taxonomy" id="1232681"/>
    <lineage>
        <taxon>Bacteria</taxon>
        <taxon>Pseudomonadati</taxon>
        <taxon>Bacteroidota</taxon>
        <taxon>Cytophagia</taxon>
        <taxon>Cytophagales</taxon>
        <taxon>Cyclobacteriaceae</taxon>
    </lineage>
</organism>
<dbReference type="RefSeq" id="WP_010853776.1">
    <property type="nucleotide sequence ID" value="NZ_AQHR01000048.1"/>
</dbReference>
<dbReference type="PANTHER" id="PTHR10909:SF378">
    <property type="entry name" value="ACYL-COENZYME A OXIDASE"/>
    <property type="match status" value="1"/>
</dbReference>
<comment type="similarity">
    <text evidence="3">Belongs to the acyl-CoA oxidase family.</text>
</comment>
<evidence type="ECO:0000256" key="1">
    <source>
        <dbReference type="ARBA" id="ARBA00001974"/>
    </source>
</evidence>
<dbReference type="InterPro" id="IPR055060">
    <property type="entry name" value="ACOX_C_alpha1"/>
</dbReference>
<accession>R7ZV92</accession>
<dbReference type="InterPro" id="IPR037069">
    <property type="entry name" value="AcylCoA_DH/ox_N_sf"/>
</dbReference>
<dbReference type="PATRIC" id="fig|1288963.3.peg.1627"/>
<gene>
    <name evidence="15" type="ORF">ADIS_1637</name>
</gene>
<evidence type="ECO:0000313" key="16">
    <source>
        <dbReference type="Proteomes" id="UP000013909"/>
    </source>
</evidence>
<feature type="domain" description="Acyl-CoA oxidase C-alpha1" evidence="14">
    <location>
        <begin position="422"/>
        <end position="572"/>
    </location>
</feature>
<dbReference type="EC" id="1.3.3.6" evidence="4"/>
<dbReference type="InterPro" id="IPR002655">
    <property type="entry name" value="Acyl-CoA_oxidase_C"/>
</dbReference>
<name>R7ZV92_9BACT</name>
<keyword evidence="5" id="KW-0285">Flavoprotein</keyword>
<dbReference type="InterPro" id="IPR013786">
    <property type="entry name" value="AcylCoA_DH/ox_N"/>
</dbReference>
<dbReference type="FunFam" id="2.40.110.10:FF:000005">
    <property type="entry name" value="Acyl-coenzyme A oxidase"/>
    <property type="match status" value="1"/>
</dbReference>
<dbReference type="Gene3D" id="1.10.540.10">
    <property type="entry name" value="Acyl-CoA dehydrogenase/oxidase, N-terminal domain"/>
    <property type="match status" value="1"/>
</dbReference>
<dbReference type="Pfam" id="PF01756">
    <property type="entry name" value="ACOX"/>
    <property type="match status" value="1"/>
</dbReference>
<comment type="subcellular location">
    <subcellularLocation>
        <location evidence="2">Peroxisome</location>
    </subcellularLocation>
</comment>
<evidence type="ECO:0000259" key="12">
    <source>
        <dbReference type="Pfam" id="PF02770"/>
    </source>
</evidence>
<dbReference type="Gene3D" id="1.20.140.10">
    <property type="entry name" value="Butyryl-CoA Dehydrogenase, subunit A, domain 3"/>
    <property type="match status" value="2"/>
</dbReference>
<proteinExistence type="inferred from homology"/>
<dbReference type="Proteomes" id="UP000013909">
    <property type="component" value="Unassembled WGS sequence"/>
</dbReference>
<reference evidence="15 16" key="1">
    <citation type="submission" date="2013-02" db="EMBL/GenBank/DDBJ databases">
        <title>A novel strain isolated from Lonar lake, Maharashtra, India.</title>
        <authorList>
            <person name="Singh A."/>
        </authorList>
    </citation>
    <scope>NUCLEOTIDE SEQUENCE [LARGE SCALE GENOMIC DNA]</scope>
    <source>
        <strain evidence="15 16">AK24</strain>
    </source>
</reference>
<dbReference type="Pfam" id="PF02771">
    <property type="entry name" value="Acyl-CoA_dh_N"/>
    <property type="match status" value="1"/>
</dbReference>
<dbReference type="OrthoDB" id="1144545at2"/>
<keyword evidence="9" id="KW-0443">Lipid metabolism</keyword>
<comment type="caution">
    <text evidence="15">The sequence shown here is derived from an EMBL/GenBank/DDBJ whole genome shotgun (WGS) entry which is preliminary data.</text>
</comment>
<dbReference type="GO" id="GO:0055088">
    <property type="term" value="P:lipid homeostasis"/>
    <property type="evidence" value="ECO:0007669"/>
    <property type="project" value="TreeGrafter"/>
</dbReference>
<dbReference type="InterPro" id="IPR046373">
    <property type="entry name" value="Acyl-CoA_Oxase/DH_mid-dom_sf"/>
</dbReference>
<feature type="domain" description="Acyl-CoA dehydrogenase/oxidase N-terminal" evidence="13">
    <location>
        <begin position="197"/>
        <end position="270"/>
    </location>
</feature>
<evidence type="ECO:0000256" key="3">
    <source>
        <dbReference type="ARBA" id="ARBA00006288"/>
    </source>
</evidence>
<evidence type="ECO:0000256" key="7">
    <source>
        <dbReference type="ARBA" id="ARBA00022832"/>
    </source>
</evidence>
<dbReference type="InterPro" id="IPR009100">
    <property type="entry name" value="AcylCoA_DH/oxidase_NM_dom_sf"/>
</dbReference>
<dbReference type="FunFam" id="1.20.140.10:FF:000007">
    <property type="entry name" value="Acyl-coenzyme A oxidase"/>
    <property type="match status" value="1"/>
</dbReference>
<evidence type="ECO:0000256" key="8">
    <source>
        <dbReference type="ARBA" id="ARBA00023002"/>
    </source>
</evidence>
<dbReference type="AlphaFoldDB" id="R7ZV92"/>
<evidence type="ECO:0000259" key="13">
    <source>
        <dbReference type="Pfam" id="PF02771"/>
    </source>
</evidence>
<evidence type="ECO:0000256" key="5">
    <source>
        <dbReference type="ARBA" id="ARBA00022630"/>
    </source>
</evidence>
<dbReference type="SUPFAM" id="SSF56645">
    <property type="entry name" value="Acyl-CoA dehydrogenase NM domain-like"/>
    <property type="match status" value="1"/>
</dbReference>
<dbReference type="GO" id="GO:0003997">
    <property type="term" value="F:acyl-CoA oxidase activity"/>
    <property type="evidence" value="ECO:0007669"/>
    <property type="project" value="UniProtKB-EC"/>
</dbReference>
<evidence type="ECO:0000256" key="2">
    <source>
        <dbReference type="ARBA" id="ARBA00004275"/>
    </source>
</evidence>
<dbReference type="GO" id="GO:0005504">
    <property type="term" value="F:fatty acid binding"/>
    <property type="evidence" value="ECO:0007669"/>
    <property type="project" value="TreeGrafter"/>
</dbReference>
<sequence length="768" mass="86325">MEPTVATANKLVFYPLLYVIWSDAVLREQDWKTLQSFIGRAAWLDKESKSDLLKRVNPTHAPDRQEVAHWFRTVKHLVDAGGEYKSLTDLALALAEKQSPPEPTSDTGSEIAKDLQKLEEDLGIVGISAIYRFKEDHPTQTTAYGTETAFSVQGLARFLDGDQAEIIRQVKDLIRTTDFDYVDPGDLTRYREQVLTWCKIVADAGFGKIGYPVAQGGKDDMEAYFSVMETLSYRDLSMVIKFGVQFGLWGMSILSLGTQKHHAKYLPQIGTLELPGCFAMTETNHGSNVRGIETTATYNHAEKTFTIHTPHRLARKEYIGNAALHGRMATVFAKLIIDGTDYGVSAFVVPLRDAEGATLPGIHIEDCGRKMGLNGVDNGLIEFDQVVIPRENMLDRFASVNEQGEFETPIASDNKRFFTMLGTLVGGRIGIPRSAIAASKSGLAIAIRYGDQRRQFGPEGGEEVPILNYRMHQRRLMPLLAKTYAGHFAMQYMTRHFMNRKESEMQELEALAAGLKSYITWNTTATLQECREACGGKGYLSENRIDALKNDTDIYTTFEGDNTVLMQLVAKSRLSAYREQFENMNFFTIVNYVASKTKTSLTEKNPLIVRNTDESHLTDPDFQLNAFEYRANGLVDSAARRMRRLISEGMDPFDAFNVCQHHFVNVGKAFIEKVVLEQFIEAAKTAQKESYGEVLKKLCDLYALHTMEENKGWYLEQGYMEGVKTKAIRKLINQLCWEIRRDAVPLVNAFDIPESCLAAPILTNPTQA</sequence>
<keyword evidence="6" id="KW-0274">FAD</keyword>
<dbReference type="EMBL" id="AQHR01000048">
    <property type="protein sequence ID" value="EON77924.1"/>
    <property type="molecule type" value="Genomic_DNA"/>
</dbReference>
<dbReference type="GO" id="GO:0033540">
    <property type="term" value="P:fatty acid beta-oxidation using acyl-CoA oxidase"/>
    <property type="evidence" value="ECO:0007669"/>
    <property type="project" value="TreeGrafter"/>
</dbReference>
<evidence type="ECO:0000256" key="10">
    <source>
        <dbReference type="ARBA" id="ARBA00023140"/>
    </source>
</evidence>
<dbReference type="PANTHER" id="PTHR10909">
    <property type="entry name" value="ELECTRON TRANSPORT OXIDOREDUCTASE"/>
    <property type="match status" value="1"/>
</dbReference>
<feature type="domain" description="Acyl-CoA oxidase/dehydrogenase middle" evidence="12">
    <location>
        <begin position="277"/>
        <end position="386"/>
    </location>
</feature>
<dbReference type="Pfam" id="PF22924">
    <property type="entry name" value="ACOX_C_alpha1"/>
    <property type="match status" value="1"/>
</dbReference>
<evidence type="ECO:0000256" key="4">
    <source>
        <dbReference type="ARBA" id="ARBA00012870"/>
    </source>
</evidence>
<dbReference type="InterPro" id="IPR006091">
    <property type="entry name" value="Acyl-CoA_Oxase/DH_mid-dom"/>
</dbReference>
<dbReference type="STRING" id="1232681.ADIS_1637"/>
<evidence type="ECO:0000259" key="11">
    <source>
        <dbReference type="Pfam" id="PF01756"/>
    </source>
</evidence>
<dbReference type="GO" id="GO:0071949">
    <property type="term" value="F:FAD binding"/>
    <property type="evidence" value="ECO:0007669"/>
    <property type="project" value="InterPro"/>
</dbReference>
<evidence type="ECO:0000256" key="6">
    <source>
        <dbReference type="ARBA" id="ARBA00022827"/>
    </source>
</evidence>
<dbReference type="FunFam" id="1.20.140.10:FF:000010">
    <property type="entry name" value="Acyl-coenzyme A oxidase"/>
    <property type="match status" value="1"/>
</dbReference>
<dbReference type="Gene3D" id="2.40.110.10">
    <property type="entry name" value="Butyryl-CoA Dehydrogenase, subunit A, domain 2"/>
    <property type="match status" value="1"/>
</dbReference>
<evidence type="ECO:0000259" key="14">
    <source>
        <dbReference type="Pfam" id="PF22924"/>
    </source>
</evidence>
<evidence type="ECO:0000313" key="15">
    <source>
        <dbReference type="EMBL" id="EON77924.1"/>
    </source>
</evidence>
<feature type="domain" description="Acyl-CoA oxidase C-terminal" evidence="11">
    <location>
        <begin position="619"/>
        <end position="761"/>
    </location>
</feature>
<keyword evidence="10" id="KW-0576">Peroxisome</keyword>
<keyword evidence="8 15" id="KW-0560">Oxidoreductase</keyword>
<keyword evidence="16" id="KW-1185">Reference proteome</keyword>